<keyword evidence="3" id="KW-1185">Reference proteome</keyword>
<organism evidence="2 3">
    <name type="scientific">Larsenimonas rhizosphaerae</name>
    <dbReference type="NCBI Taxonomy" id="2944682"/>
    <lineage>
        <taxon>Bacteria</taxon>
        <taxon>Pseudomonadati</taxon>
        <taxon>Pseudomonadota</taxon>
        <taxon>Gammaproteobacteria</taxon>
        <taxon>Oceanospirillales</taxon>
        <taxon>Halomonadaceae</taxon>
        <taxon>Larsenimonas</taxon>
    </lineage>
</organism>
<dbReference type="AlphaFoldDB" id="A0AA41ZJJ7"/>
<accession>A0AA41ZJJ7</accession>
<gene>
    <name evidence="2" type="ORF">OQ287_14475</name>
</gene>
<evidence type="ECO:0000313" key="3">
    <source>
        <dbReference type="Proteomes" id="UP001165678"/>
    </source>
</evidence>
<proteinExistence type="predicted"/>
<comment type="caution">
    <text evidence="2">The sequence shown here is derived from an EMBL/GenBank/DDBJ whole genome shotgun (WGS) entry which is preliminary data.</text>
</comment>
<reference evidence="2" key="1">
    <citation type="submission" date="2022-11" db="EMBL/GenBank/DDBJ databases">
        <title>Larsenimonas rhizosphaerae sp. nov., isolated from a tidal mudflat.</title>
        <authorList>
            <person name="Lee S.D."/>
            <person name="Kim I.S."/>
        </authorList>
    </citation>
    <scope>NUCLEOTIDE SEQUENCE</scope>
    <source>
        <strain evidence="2">GH2-1</strain>
    </source>
</reference>
<evidence type="ECO:0000256" key="1">
    <source>
        <dbReference type="SAM" id="MobiDB-lite"/>
    </source>
</evidence>
<sequence length="69" mass="8262">MHKDEQLSSIKTQLLDIFMSVEAERHQQKAKRAATRYYQARRGIELHREQRRLERHIRGDELTHHSGSP</sequence>
<protein>
    <submittedName>
        <fullName evidence="2">Uncharacterized protein</fullName>
    </submittedName>
</protein>
<feature type="region of interest" description="Disordered" evidence="1">
    <location>
        <begin position="50"/>
        <end position="69"/>
    </location>
</feature>
<dbReference type="InterPro" id="IPR058059">
    <property type="entry name" value="PA3496-like"/>
</dbReference>
<dbReference type="EMBL" id="JAPIVE010000004">
    <property type="protein sequence ID" value="MCX2525449.1"/>
    <property type="molecule type" value="Genomic_DNA"/>
</dbReference>
<dbReference type="Proteomes" id="UP001165678">
    <property type="component" value="Unassembled WGS sequence"/>
</dbReference>
<name>A0AA41ZJJ7_9GAMM</name>
<dbReference type="NCBIfam" id="NF046101">
    <property type="entry name" value="PA3496_fam"/>
    <property type="match status" value="1"/>
</dbReference>
<evidence type="ECO:0000313" key="2">
    <source>
        <dbReference type="EMBL" id="MCX2525449.1"/>
    </source>
</evidence>